<organism evidence="2 3">
    <name type="scientific">Capillibacterium thermochitinicola</name>
    <dbReference type="NCBI Taxonomy" id="2699427"/>
    <lineage>
        <taxon>Bacteria</taxon>
        <taxon>Bacillati</taxon>
        <taxon>Bacillota</taxon>
        <taxon>Capillibacterium</taxon>
    </lineage>
</organism>
<protein>
    <submittedName>
        <fullName evidence="2">Uncharacterized protein</fullName>
    </submittedName>
</protein>
<dbReference type="RefSeq" id="WP_181340424.1">
    <property type="nucleotide sequence ID" value="NZ_JAAKDE010000029.1"/>
</dbReference>
<keyword evidence="1" id="KW-0812">Transmembrane</keyword>
<evidence type="ECO:0000313" key="3">
    <source>
        <dbReference type="Proteomes" id="UP000657177"/>
    </source>
</evidence>
<evidence type="ECO:0000256" key="1">
    <source>
        <dbReference type="SAM" id="Phobius"/>
    </source>
</evidence>
<comment type="caution">
    <text evidence="2">The sequence shown here is derived from an EMBL/GenBank/DDBJ whole genome shotgun (WGS) entry which is preliminary data.</text>
</comment>
<sequence>MKEYRYKEGLIGGLSGGLGPLFGVPIGFYIAEAAGVDSIVYIALICSLLACFFGHLIMKILFKLWK</sequence>
<gene>
    <name evidence="2" type="ORF">G5B42_10475</name>
</gene>
<keyword evidence="3" id="KW-1185">Reference proteome</keyword>
<dbReference type="SUPFAM" id="SSF103473">
    <property type="entry name" value="MFS general substrate transporter"/>
    <property type="match status" value="1"/>
</dbReference>
<accession>A0A8J6LJN6</accession>
<name>A0A8J6LJN6_9FIRM</name>
<feature type="transmembrane region" description="Helical" evidence="1">
    <location>
        <begin position="12"/>
        <end position="32"/>
    </location>
</feature>
<feature type="transmembrane region" description="Helical" evidence="1">
    <location>
        <begin position="38"/>
        <end position="62"/>
    </location>
</feature>
<dbReference type="AlphaFoldDB" id="A0A8J6LJN6"/>
<proteinExistence type="predicted"/>
<dbReference type="EMBL" id="JAAKDE010000029">
    <property type="protein sequence ID" value="MBA2133955.1"/>
    <property type="molecule type" value="Genomic_DNA"/>
</dbReference>
<reference evidence="2" key="1">
    <citation type="submission" date="2020-06" db="EMBL/GenBank/DDBJ databases">
        <title>Novel chitinolytic bacterium.</title>
        <authorList>
            <person name="Ungkulpasvich U."/>
            <person name="Kosugi A."/>
            <person name="Uke A."/>
        </authorList>
    </citation>
    <scope>NUCLEOTIDE SEQUENCE</scope>
    <source>
        <strain evidence="2">UUS1-1</strain>
    </source>
</reference>
<evidence type="ECO:0000313" key="2">
    <source>
        <dbReference type="EMBL" id="MBA2133955.1"/>
    </source>
</evidence>
<dbReference type="InterPro" id="IPR036259">
    <property type="entry name" value="MFS_trans_sf"/>
</dbReference>
<dbReference type="Proteomes" id="UP000657177">
    <property type="component" value="Unassembled WGS sequence"/>
</dbReference>
<keyword evidence="1" id="KW-1133">Transmembrane helix</keyword>
<keyword evidence="1" id="KW-0472">Membrane</keyword>